<dbReference type="FunFam" id="3.40.50.620:FF:000063">
    <property type="entry name" value="Isoleucine--tRNA ligase"/>
    <property type="match status" value="1"/>
</dbReference>
<dbReference type="SUPFAM" id="SSF47323">
    <property type="entry name" value="Anticodon-binding domain of a subclass of class I aminoacyl-tRNA synthetases"/>
    <property type="match status" value="1"/>
</dbReference>
<evidence type="ECO:0000256" key="7">
    <source>
        <dbReference type="ARBA" id="ARBA00022723"/>
    </source>
</evidence>
<evidence type="ECO:0000256" key="11">
    <source>
        <dbReference type="ARBA" id="ARBA00022917"/>
    </source>
</evidence>
<dbReference type="GO" id="GO:0002161">
    <property type="term" value="F:aminoacyl-tRNA deacylase activity"/>
    <property type="evidence" value="ECO:0007669"/>
    <property type="project" value="InterPro"/>
</dbReference>
<dbReference type="NCBIfam" id="TIGR00392">
    <property type="entry name" value="ileS"/>
    <property type="match status" value="1"/>
</dbReference>
<gene>
    <name evidence="18" type="primary">mupB</name>
    <name evidence="15" type="synonym">ileS</name>
</gene>
<evidence type="ECO:0000256" key="15">
    <source>
        <dbReference type="HAMAP-Rule" id="MF_02003"/>
    </source>
</evidence>
<sequence length="1033" mass="120835">MENENIIEEQKILNFWKEENIFKKSIDNRKNDNPFVFYDGPPTANGLPHTGHVLGRVIKDLFARYKTMQGFYVERKAGWDTHGLPVELGVEKKLGIKDKNEIEKYGIEKFINECKNSVFMYEKQWREFSELIGYWVDMEKPYKTMDNTYIESIWYILSDFHKKGLLYKGHKVTPYCPSCETSLSSHEVAQGYKEVKDISVILKFPILDSDENFLVWTTTPWSLPGNIALAINAEEIYVKVNYDNEIFIIMESLLQSVFKDEDNIDIVSKHKGKEFVGKEYLAPFPNKSLMNNENSYKVLPADFVTNKDGTGIVHIAPAYGEDDYKLVQENNIPFINVIDSRGKYNQDSPIFKGELAKESDINIIKELTHLNLLFKKEKYEHSYPFCWRCDNPLIYYAMEGWFIKTTAYKNEIKENNQKIEWYPDHIKNGRFGNFLDNMIDWNIGRKRYWGTPLNIWKCSTCSHEFSPKSINDLIQHSIEDIPSDIELHRPYIDNVKCKCQNCGGDMCREEEVIDVWFDSGSMPFAQNHYPFSGPIQNSYPADFIAEGVDQTRGWFYSLLVISTIFKGEAPYKNALSLGHILDSNGQKMSKSKGNVIDPISMIKTYGADSLRWTLVSDSVPWTNKRFSENMVAQSKSRVIDTLKNIFNFYNMYQKIDNYDYTRDTPKQLNLLDNWAISRMNSVIKEVELHLEKYNPTNASRAIGEFINEISNWYIRRSRSRFWSSEMNEDKKSAYFTLRLILINTCKIIAPFTPFTSEEIHLNLTKKSVHLEDFPQAKEEYINLKLEEDMNKVLDIVEKSRSIRNNINIKTKQPLSNMYIYDNNNLDNEFLRKYKDIIKDEINVKKINIVSDLDNFLEYDVKPNFSTLGPKLGKDMKQFQILFKNIKKEEMNKLINDFDKLQKVFDSLGVTIEEKDFIISKIPKKGFSLSSNDSDRLIILDTNLTQELIREGFVRELIRVIQQLRKQQNFNIEERINVVIDIDSDGLLSIKNNINILKENVLINNLKFEKRETMKYFKINQKEIGIQLMSSFTN</sequence>
<name>H6WEN2_STAAU</name>
<evidence type="ECO:0000259" key="17">
    <source>
        <dbReference type="Pfam" id="PF08264"/>
    </source>
</evidence>
<dbReference type="EMBL" id="JQ231224">
    <property type="protein sequence ID" value="AEY83581.1"/>
    <property type="molecule type" value="Genomic_DNA"/>
</dbReference>
<dbReference type="Gene3D" id="1.10.730.10">
    <property type="entry name" value="Isoleucyl-tRNA Synthetase, Domain 1"/>
    <property type="match status" value="1"/>
</dbReference>
<evidence type="ECO:0000256" key="13">
    <source>
        <dbReference type="ARBA" id="ARBA00025217"/>
    </source>
</evidence>
<dbReference type="CDD" id="cd07961">
    <property type="entry name" value="Anticodon_Ia_Ile_ABEc"/>
    <property type="match status" value="1"/>
</dbReference>
<dbReference type="NCBIfam" id="NF000258">
    <property type="entry name" value="MupB"/>
    <property type="match status" value="1"/>
</dbReference>
<comment type="similarity">
    <text evidence="3 15">Belongs to the class-I aminoacyl-tRNA synthetase family. IleS type 2 subfamily.</text>
</comment>
<comment type="catalytic activity">
    <reaction evidence="14 15">
        <text>tRNA(Ile) + L-isoleucine + ATP = L-isoleucyl-tRNA(Ile) + AMP + diphosphate</text>
        <dbReference type="Rhea" id="RHEA:11060"/>
        <dbReference type="Rhea" id="RHEA-COMP:9666"/>
        <dbReference type="Rhea" id="RHEA-COMP:9695"/>
        <dbReference type="ChEBI" id="CHEBI:30616"/>
        <dbReference type="ChEBI" id="CHEBI:33019"/>
        <dbReference type="ChEBI" id="CHEBI:58045"/>
        <dbReference type="ChEBI" id="CHEBI:78442"/>
        <dbReference type="ChEBI" id="CHEBI:78528"/>
        <dbReference type="ChEBI" id="CHEBI:456215"/>
        <dbReference type="EC" id="6.1.1.5"/>
    </reaction>
</comment>
<evidence type="ECO:0000256" key="12">
    <source>
        <dbReference type="ARBA" id="ARBA00023146"/>
    </source>
</evidence>
<evidence type="ECO:0000256" key="8">
    <source>
        <dbReference type="ARBA" id="ARBA00022741"/>
    </source>
</evidence>
<dbReference type="Pfam" id="PF19302">
    <property type="entry name" value="DUF5915"/>
    <property type="match status" value="1"/>
</dbReference>
<proteinExistence type="inferred from homology"/>
<dbReference type="InterPro" id="IPR009008">
    <property type="entry name" value="Val/Leu/Ile-tRNA-synth_edit"/>
</dbReference>
<keyword evidence="8 15" id="KW-0547">Nucleotide-binding</keyword>
<evidence type="ECO:0000313" key="18">
    <source>
        <dbReference type="EMBL" id="AEY83581.1"/>
    </source>
</evidence>
<dbReference type="PANTHER" id="PTHR42780:SF1">
    <property type="entry name" value="ISOLEUCINE--TRNA LIGASE, CYTOPLASMIC"/>
    <property type="match status" value="1"/>
</dbReference>
<dbReference type="GO" id="GO:0005737">
    <property type="term" value="C:cytoplasm"/>
    <property type="evidence" value="ECO:0007669"/>
    <property type="project" value="UniProtKB-SubCell"/>
</dbReference>
<dbReference type="SUPFAM" id="SSF52374">
    <property type="entry name" value="Nucleotidylyl transferase"/>
    <property type="match status" value="1"/>
</dbReference>
<comment type="subcellular location">
    <subcellularLocation>
        <location evidence="2 15">Cytoplasm</location>
    </subcellularLocation>
</comment>
<evidence type="ECO:0000256" key="5">
    <source>
        <dbReference type="ARBA" id="ARBA00022490"/>
    </source>
</evidence>
<feature type="binding site" evidence="15">
    <location>
        <position position="590"/>
    </location>
    <ligand>
        <name>ATP</name>
        <dbReference type="ChEBI" id="CHEBI:30616"/>
    </ligand>
</feature>
<keyword evidence="10 15" id="KW-0067">ATP-binding</keyword>
<dbReference type="PANTHER" id="PTHR42780">
    <property type="entry name" value="SOLEUCYL-TRNA SYNTHETASE"/>
    <property type="match status" value="1"/>
</dbReference>
<evidence type="ECO:0000256" key="10">
    <source>
        <dbReference type="ARBA" id="ARBA00022840"/>
    </source>
</evidence>
<evidence type="ECO:0000256" key="14">
    <source>
        <dbReference type="ARBA" id="ARBA00048359"/>
    </source>
</evidence>
<dbReference type="CARD" id="ARO:3000510">
    <property type="molecule name" value="Saur_mupB_MUP"/>
    <property type="mechanism identifier" value="ARO:0001001"/>
    <property type="mechanism name" value="antibiotic target alteration"/>
</dbReference>
<dbReference type="AlphaFoldDB" id="H6WEN2"/>
<dbReference type="InterPro" id="IPR002301">
    <property type="entry name" value="Ile-tRNA-ligase"/>
</dbReference>
<evidence type="ECO:0000259" key="16">
    <source>
        <dbReference type="Pfam" id="PF00133"/>
    </source>
</evidence>
<dbReference type="Pfam" id="PF00133">
    <property type="entry name" value="tRNA-synt_1"/>
    <property type="match status" value="1"/>
</dbReference>
<protein>
    <recommendedName>
        <fullName evidence="15">Isoleucine--tRNA ligase</fullName>
        <ecNumber evidence="15">6.1.1.5</ecNumber>
    </recommendedName>
    <alternativeName>
        <fullName evidence="15">Isoleucyl-tRNA synthetase</fullName>
        <shortName evidence="15">IleRS</shortName>
    </alternativeName>
</protein>
<organism evidence="18">
    <name type="scientific">Staphylococcus aureus</name>
    <dbReference type="NCBI Taxonomy" id="1280"/>
    <lineage>
        <taxon>Bacteria</taxon>
        <taxon>Bacillati</taxon>
        <taxon>Bacillota</taxon>
        <taxon>Bacilli</taxon>
        <taxon>Bacillales</taxon>
        <taxon>Staphylococcaceae</taxon>
        <taxon>Staphylococcus</taxon>
    </lineage>
</organism>
<comment type="cofactor">
    <cofactor evidence="1 15">
        <name>Zn(2+)</name>
        <dbReference type="ChEBI" id="CHEBI:29105"/>
    </cofactor>
</comment>
<dbReference type="EC" id="6.1.1.5" evidence="15"/>
<comment type="function">
    <text evidence="13 15">Catalyzes the attachment of isoleucine to tRNA(Ile). As IleRS can inadvertently accommodate and process structurally similar amino acids such as valine, to avoid such errors it has two additional distinct tRNA(Ile)-dependent editing activities. One activity is designated as 'pretransfer' editing and involves the hydrolysis of activated Val-AMP. The other activity is designated 'posttransfer' editing and involves deacylation of mischarged Val-tRNA(Ile).</text>
</comment>
<dbReference type="GO" id="GO:0000049">
    <property type="term" value="F:tRNA binding"/>
    <property type="evidence" value="ECO:0007669"/>
    <property type="project" value="InterPro"/>
</dbReference>
<dbReference type="Gene3D" id="3.40.50.620">
    <property type="entry name" value="HUPs"/>
    <property type="match status" value="2"/>
</dbReference>
<evidence type="ECO:0000256" key="6">
    <source>
        <dbReference type="ARBA" id="ARBA00022598"/>
    </source>
</evidence>
<dbReference type="SUPFAM" id="SSF50677">
    <property type="entry name" value="ValRS/IleRS/LeuRS editing domain"/>
    <property type="match status" value="1"/>
</dbReference>
<dbReference type="HAMAP" id="MF_02003">
    <property type="entry name" value="Ile_tRNA_synth_type2"/>
    <property type="match status" value="1"/>
</dbReference>
<dbReference type="RefSeq" id="WP_063854488.1">
    <property type="nucleotide sequence ID" value="NG_048009.1"/>
</dbReference>
<keyword evidence="7 15" id="KW-0479">Metal-binding</keyword>
<dbReference type="GO" id="GO:0006428">
    <property type="term" value="P:isoleucyl-tRNA aminoacylation"/>
    <property type="evidence" value="ECO:0007669"/>
    <property type="project" value="UniProtKB-UniRule"/>
</dbReference>
<dbReference type="InterPro" id="IPR009080">
    <property type="entry name" value="tRNAsynth_Ia_anticodon-bd"/>
</dbReference>
<feature type="domain" description="Aminoacyl-tRNA synthetase class Ia" evidence="16">
    <location>
        <begin position="11"/>
        <end position="617"/>
    </location>
</feature>
<evidence type="ECO:0000256" key="1">
    <source>
        <dbReference type="ARBA" id="ARBA00001947"/>
    </source>
</evidence>
<dbReference type="PRINTS" id="PR00984">
    <property type="entry name" value="TRNASYNTHILE"/>
</dbReference>
<feature type="domain" description="Methionyl/Valyl/Leucyl/Isoleucyl-tRNA synthetase anticodon-binding" evidence="17">
    <location>
        <begin position="672"/>
        <end position="815"/>
    </location>
</feature>
<feature type="short sequence motif" description="'KMSKS' region" evidence="15">
    <location>
        <begin position="587"/>
        <end position="591"/>
    </location>
</feature>
<reference evidence="18" key="1">
    <citation type="journal article" date="2012" name="Antimicrob. Agents Chemother.">
        <title>MupB, a New High-Level Mupirocin Resistance Mechanism in Staphylococcus aureus.</title>
        <authorList>
            <person name="Seah C."/>
            <person name="Alexander D.C."/>
            <person name="Louie L."/>
            <person name="Simor A."/>
            <person name="Low D.E."/>
            <person name="Longtin J."/>
            <person name="Melano R.G."/>
        </authorList>
    </citation>
    <scope>NUCLEOTIDE SEQUENCE</scope>
    <source>
        <strain evidence="18">MUP87</strain>
    </source>
</reference>
<dbReference type="Pfam" id="PF08264">
    <property type="entry name" value="Anticodon_1"/>
    <property type="match status" value="1"/>
</dbReference>
<dbReference type="InterPro" id="IPR013155">
    <property type="entry name" value="M/V/L/I-tRNA-synth_anticd-bd"/>
</dbReference>
<keyword evidence="9 15" id="KW-0862">Zinc</keyword>
<dbReference type="InterPro" id="IPR023586">
    <property type="entry name" value="Ile-tRNA-ligase_type2"/>
</dbReference>
<dbReference type="FunFam" id="3.40.50.620:FF:000075">
    <property type="entry name" value="Isoleucine--tRNA ligase"/>
    <property type="match status" value="1"/>
</dbReference>
<dbReference type="InterPro" id="IPR002300">
    <property type="entry name" value="aa-tRNA-synth_Ia"/>
</dbReference>
<dbReference type="GO" id="GO:0008270">
    <property type="term" value="F:zinc ion binding"/>
    <property type="evidence" value="ECO:0007669"/>
    <property type="project" value="UniProtKB-UniRule"/>
</dbReference>
<dbReference type="GO" id="GO:0004822">
    <property type="term" value="F:isoleucine-tRNA ligase activity"/>
    <property type="evidence" value="ECO:0007669"/>
    <property type="project" value="UniProtKB-UniRule"/>
</dbReference>
<evidence type="ECO:0000256" key="2">
    <source>
        <dbReference type="ARBA" id="ARBA00004496"/>
    </source>
</evidence>
<evidence type="ECO:0000256" key="4">
    <source>
        <dbReference type="ARBA" id="ARBA00011245"/>
    </source>
</evidence>
<comment type="domain">
    <text evidence="15">IleRS has two distinct active sites: one for aminoacylation and one for editing. The misactivated valine is translocated from the active site to the editing site, which sterically excludes the correctly activated isoleucine. The single editing site contains two valyl binding pockets, one specific for each substrate (Val-AMP or Val-tRNA(Ile)).</text>
</comment>
<dbReference type="InterPro" id="IPR033709">
    <property type="entry name" value="Anticodon_Ile_ABEc"/>
</dbReference>
<dbReference type="GO" id="GO:0005524">
    <property type="term" value="F:ATP binding"/>
    <property type="evidence" value="ECO:0007669"/>
    <property type="project" value="UniProtKB-UniRule"/>
</dbReference>
<comment type="subunit">
    <text evidence="4 15">Monomer.</text>
</comment>
<evidence type="ECO:0000256" key="9">
    <source>
        <dbReference type="ARBA" id="ARBA00022833"/>
    </source>
</evidence>
<accession>H6WEN2</accession>
<keyword evidence="6 15" id="KW-0436">Ligase</keyword>
<evidence type="ECO:0000256" key="3">
    <source>
        <dbReference type="ARBA" id="ARBA00007078"/>
    </source>
</evidence>
<keyword evidence="5 15" id="KW-0963">Cytoplasm</keyword>
<dbReference type="InterPro" id="IPR014729">
    <property type="entry name" value="Rossmann-like_a/b/a_fold"/>
</dbReference>
<feature type="short sequence motif" description="'HIGH' region" evidence="15">
    <location>
        <begin position="42"/>
        <end position="52"/>
    </location>
</feature>
<keyword evidence="12 15" id="KW-0030">Aminoacyl-tRNA synthetase</keyword>
<dbReference type="CDD" id="cd00818">
    <property type="entry name" value="IleRS_core"/>
    <property type="match status" value="1"/>
</dbReference>
<keyword evidence="11 15" id="KW-0648">Protein biosynthesis</keyword>